<sequence length="93" mass="10726">MPAKKKGKDIEILSRFAVFTVAVPTKYASDFAESFKPGLRLRSSQNQIDKPQDKVIFHLYQTKKMEKSFSEFLDSFCKRRDITFAKIKGQSDS</sequence>
<accession>A0A2H0KTF0</accession>
<evidence type="ECO:0000313" key="2">
    <source>
        <dbReference type="Proteomes" id="UP000229317"/>
    </source>
</evidence>
<protein>
    <submittedName>
        <fullName evidence="1">Uncharacterized protein</fullName>
    </submittedName>
</protein>
<evidence type="ECO:0000313" key="1">
    <source>
        <dbReference type="EMBL" id="PIQ75433.1"/>
    </source>
</evidence>
<proteinExistence type="predicted"/>
<name>A0A2H0KTF0_9BACT</name>
<organism evidence="1 2">
    <name type="scientific">Candidatus Portnoybacteria bacterium CG11_big_fil_rev_8_21_14_0_20_40_15</name>
    <dbReference type="NCBI Taxonomy" id="1974817"/>
    <lineage>
        <taxon>Bacteria</taxon>
        <taxon>Candidatus Portnoyibacteriota</taxon>
    </lineage>
</organism>
<reference evidence="1 2" key="1">
    <citation type="submission" date="2017-09" db="EMBL/GenBank/DDBJ databases">
        <title>Depth-based differentiation of microbial function through sediment-hosted aquifers and enrichment of novel symbionts in the deep terrestrial subsurface.</title>
        <authorList>
            <person name="Probst A.J."/>
            <person name="Ladd B."/>
            <person name="Jarett J.K."/>
            <person name="Geller-Mcgrath D.E."/>
            <person name="Sieber C.M."/>
            <person name="Emerson J.B."/>
            <person name="Anantharaman K."/>
            <person name="Thomas B.C."/>
            <person name="Malmstrom R."/>
            <person name="Stieglmeier M."/>
            <person name="Klingl A."/>
            <person name="Woyke T."/>
            <person name="Ryan C.M."/>
            <person name="Banfield J.F."/>
        </authorList>
    </citation>
    <scope>NUCLEOTIDE SEQUENCE [LARGE SCALE GENOMIC DNA]</scope>
    <source>
        <strain evidence="1">CG11_big_fil_rev_8_21_14_0_20_40_15</strain>
    </source>
</reference>
<dbReference type="AlphaFoldDB" id="A0A2H0KTF0"/>
<comment type="caution">
    <text evidence="1">The sequence shown here is derived from an EMBL/GenBank/DDBJ whole genome shotgun (WGS) entry which is preliminary data.</text>
</comment>
<gene>
    <name evidence="1" type="ORF">COV84_01200</name>
</gene>
<dbReference type="Proteomes" id="UP000229317">
    <property type="component" value="Unassembled WGS sequence"/>
</dbReference>
<dbReference type="EMBL" id="PCVO01000020">
    <property type="protein sequence ID" value="PIQ75433.1"/>
    <property type="molecule type" value="Genomic_DNA"/>
</dbReference>